<protein>
    <submittedName>
        <fullName evidence="2">Uncharacterized protein</fullName>
    </submittedName>
</protein>
<keyword evidence="1" id="KW-0812">Transmembrane</keyword>
<feature type="transmembrane region" description="Helical" evidence="1">
    <location>
        <begin position="179"/>
        <end position="203"/>
    </location>
</feature>
<feature type="transmembrane region" description="Helical" evidence="1">
    <location>
        <begin position="96"/>
        <end position="117"/>
    </location>
</feature>
<feature type="transmembrane region" description="Helical" evidence="1">
    <location>
        <begin position="475"/>
        <end position="497"/>
    </location>
</feature>
<evidence type="ECO:0000313" key="3">
    <source>
        <dbReference type="Proteomes" id="UP000218287"/>
    </source>
</evidence>
<keyword evidence="3" id="KW-1185">Reference proteome</keyword>
<dbReference type="Proteomes" id="UP000218287">
    <property type="component" value="Chromosome"/>
</dbReference>
<organism evidence="2 3">
    <name type="scientific">Anabaenopsis circularis NIES-21</name>
    <dbReference type="NCBI Taxonomy" id="1085406"/>
    <lineage>
        <taxon>Bacteria</taxon>
        <taxon>Bacillati</taxon>
        <taxon>Cyanobacteriota</taxon>
        <taxon>Cyanophyceae</taxon>
        <taxon>Nostocales</taxon>
        <taxon>Nodulariaceae</taxon>
        <taxon>Anabaenopsis</taxon>
    </lineage>
</organism>
<feature type="transmembrane region" description="Helical" evidence="1">
    <location>
        <begin position="413"/>
        <end position="434"/>
    </location>
</feature>
<evidence type="ECO:0000256" key="1">
    <source>
        <dbReference type="SAM" id="Phobius"/>
    </source>
</evidence>
<name>A0A1Z4GLC5_9CYAN</name>
<evidence type="ECO:0000313" key="2">
    <source>
        <dbReference type="EMBL" id="BAY18297.1"/>
    </source>
</evidence>
<feature type="transmembrane region" description="Helical" evidence="1">
    <location>
        <begin position="446"/>
        <end position="469"/>
    </location>
</feature>
<feature type="transmembrane region" description="Helical" evidence="1">
    <location>
        <begin position="504"/>
        <end position="522"/>
    </location>
</feature>
<reference evidence="2 3" key="1">
    <citation type="submission" date="2017-06" db="EMBL/GenBank/DDBJ databases">
        <title>Genome sequencing of cyanobaciteial culture collection at National Institute for Environmental Studies (NIES).</title>
        <authorList>
            <person name="Hirose Y."/>
            <person name="Shimura Y."/>
            <person name="Fujisawa T."/>
            <person name="Nakamura Y."/>
            <person name="Kawachi M."/>
        </authorList>
    </citation>
    <scope>NUCLEOTIDE SEQUENCE [LARGE SCALE GENOMIC DNA]</scope>
    <source>
        <strain evidence="2 3">NIES-21</strain>
    </source>
</reference>
<keyword evidence="1" id="KW-1133">Transmembrane helix</keyword>
<sequence>MIEDLIGRLGNWNPQLFREIKGRLKPRNILLASAISFLGQFILFMSFQVQLPTRLSVLQGSPNKYCTGITKYDYAECLTDGLGQVIINWQLWSFDIFTWLSIIVSFGLLAAGSYLLINDLATEERRDTLNFIRLSPQSPKSILWGKILGVPALLYVFVVLALPLHLWSGLNAKIPLIEIISFYAVVIAASFVYYSAALLFGLVGSWLGSFQAWLGSGALLGYLIFSKQTIASNFSANNPVSFFGLINPCFLIPYPEINSELTKNIPQFTDFHWFVLPIGESFITTACFAIAVYLVGAYFIWQSLQRCFRDPNATMLTKKHSYLLTGCFTGIILGCADWQDLIFNSSSRSYALQENIGLLMVLNLGLFLYLIAAISPGRLTLQDWARYKHVSHAKGLGKNSLINDLIWGEKSPGILAIAINVIMSVSTLSCFVLISQANIENKTNACLALLFAGSLAVIYAALTQLILFMKNEQRQLWATGVLISVIILPPIFLGIFFSKPDNYAVVWLFSIAAPIIALSPPTSDGLTFSYFLAILGHFALTGLLVSQLTRKLKKAGESATKALLTGTESAI</sequence>
<keyword evidence="1" id="KW-0472">Membrane</keyword>
<feature type="transmembrane region" description="Helical" evidence="1">
    <location>
        <begin position="528"/>
        <end position="545"/>
    </location>
</feature>
<dbReference type="EMBL" id="AP018174">
    <property type="protein sequence ID" value="BAY18297.1"/>
    <property type="molecule type" value="Genomic_DNA"/>
</dbReference>
<proteinExistence type="predicted"/>
<feature type="transmembrane region" description="Helical" evidence="1">
    <location>
        <begin position="355"/>
        <end position="374"/>
    </location>
</feature>
<accession>A0A1Z4GLC5</accession>
<feature type="transmembrane region" description="Helical" evidence="1">
    <location>
        <begin position="282"/>
        <end position="301"/>
    </location>
</feature>
<feature type="transmembrane region" description="Helical" evidence="1">
    <location>
        <begin position="143"/>
        <end position="167"/>
    </location>
</feature>
<dbReference type="OrthoDB" id="458286at2"/>
<feature type="transmembrane region" description="Helical" evidence="1">
    <location>
        <begin position="28"/>
        <end position="47"/>
    </location>
</feature>
<dbReference type="AlphaFoldDB" id="A0A1Z4GLC5"/>
<gene>
    <name evidence="2" type="ORF">NIES21_41430</name>
</gene>